<feature type="domain" description="Flagellar hook protein FlgE D2" evidence="8">
    <location>
        <begin position="223"/>
        <end position="403"/>
    </location>
</feature>
<dbReference type="InterPro" id="IPR037058">
    <property type="entry name" value="Falgellar_hook_FlgE_sf"/>
</dbReference>
<dbReference type="Pfam" id="PF07559">
    <property type="entry name" value="FlgE_D2"/>
    <property type="match status" value="1"/>
</dbReference>
<comment type="subcellular location">
    <subcellularLocation>
        <location evidence="1 5">Bacterial flagellum basal body</location>
    </subcellularLocation>
</comment>
<proteinExistence type="inferred from homology"/>
<name>A0A1T4X8U2_9BACT</name>
<feature type="domain" description="Flagellar hook protein FlgE/F/G-like D1" evidence="9">
    <location>
        <begin position="95"/>
        <end position="157"/>
    </location>
</feature>
<dbReference type="Gene3D" id="2.60.98.20">
    <property type="entry name" value="Flagellar hook protein FlgE"/>
    <property type="match status" value="1"/>
</dbReference>
<dbReference type="PANTHER" id="PTHR30435">
    <property type="entry name" value="FLAGELLAR PROTEIN"/>
    <property type="match status" value="1"/>
</dbReference>
<evidence type="ECO:0000256" key="2">
    <source>
        <dbReference type="ARBA" id="ARBA00009677"/>
    </source>
</evidence>
<sequence length="523" mass="55032">MAFSSLFIGSTGLISHGQRMAVIGNNLANVNTSGYKRAETHFQTLISEQMACGSNRRGESAVHISQKGMGVGVAEVRTSFIQGSFEPSNTATDMAVAGHGFFGVVNPEDGNQYFTRSGVFRFDKQGYLLTPQGYRVQGGAVDRETGAVGSMEDIRLPFQEIDVNGETVPAVVSAPRATTSAVLNTNLDFATVDAHTDPSNPFFSMASAWNGLNEEPLTPAPGYETNLKVYDENGAAHNLTVRFDPVDTATVSNAAPANQYWEYVVTMPPSEDGSAAAGTSGAGLVGTGVLTFNKYGELTGQSAFSLTGGDPSVLSNWTPAAFNGDGVPTFNLQFNGAQAQEIGLDMGLSTSSASWAGGMPASAAEVGRNVANLGSMATPGKNAMATTNYELGSMTSAARQDGYAEGYLRALNVDEKGFVVGQFSNGKSEKLYQVGLYRFNSEYGLRREGSNLFSASPDSGDALAGFAGEEGRGSVYGNSLETSNADMADQFAKMIVTQRGFQSNTKVITTSDSILNTTIGIKR</sequence>
<dbReference type="InterPro" id="IPR010930">
    <property type="entry name" value="Flg_bb/hook_C_dom"/>
</dbReference>
<evidence type="ECO:0000259" key="7">
    <source>
        <dbReference type="Pfam" id="PF06429"/>
    </source>
</evidence>
<dbReference type="OrthoDB" id="9804559at2"/>
<feature type="domain" description="Flagellar basal body rod protein N-terminal" evidence="6">
    <location>
        <begin position="9"/>
        <end position="36"/>
    </location>
</feature>
<dbReference type="InterPro" id="IPR037925">
    <property type="entry name" value="FlgE/F/G-like"/>
</dbReference>
<evidence type="ECO:0000259" key="9">
    <source>
        <dbReference type="Pfam" id="PF22692"/>
    </source>
</evidence>
<evidence type="ECO:0000256" key="3">
    <source>
        <dbReference type="ARBA" id="ARBA00019015"/>
    </source>
</evidence>
<dbReference type="SUPFAM" id="SSF117143">
    <property type="entry name" value="Flagellar hook protein flgE"/>
    <property type="match status" value="1"/>
</dbReference>
<dbReference type="Pfam" id="PF00460">
    <property type="entry name" value="Flg_bb_rod"/>
    <property type="match status" value="1"/>
</dbReference>
<organism evidence="10 11">
    <name type="scientific">Paucidesulfovibrio gracilis DSM 16080</name>
    <dbReference type="NCBI Taxonomy" id="1121449"/>
    <lineage>
        <taxon>Bacteria</taxon>
        <taxon>Pseudomonadati</taxon>
        <taxon>Thermodesulfobacteriota</taxon>
        <taxon>Desulfovibrionia</taxon>
        <taxon>Desulfovibrionales</taxon>
        <taxon>Desulfovibrionaceae</taxon>
        <taxon>Paucidesulfovibrio</taxon>
    </lineage>
</organism>
<feature type="domain" description="Flagellar basal-body/hook protein C-terminal" evidence="7">
    <location>
        <begin position="479"/>
        <end position="519"/>
    </location>
</feature>
<evidence type="ECO:0000256" key="1">
    <source>
        <dbReference type="ARBA" id="ARBA00004117"/>
    </source>
</evidence>
<evidence type="ECO:0000256" key="5">
    <source>
        <dbReference type="RuleBase" id="RU362116"/>
    </source>
</evidence>
<dbReference type="PROSITE" id="PS00588">
    <property type="entry name" value="FLAGELLA_BB_ROD"/>
    <property type="match status" value="1"/>
</dbReference>
<dbReference type="GO" id="GO:0071978">
    <property type="term" value="P:bacterial-type flagellum-dependent swarming motility"/>
    <property type="evidence" value="ECO:0007669"/>
    <property type="project" value="TreeGrafter"/>
</dbReference>
<keyword evidence="11" id="KW-1185">Reference proteome</keyword>
<dbReference type="InterPro" id="IPR001444">
    <property type="entry name" value="Flag_bb_rod_N"/>
</dbReference>
<reference evidence="10 11" key="1">
    <citation type="submission" date="2017-02" db="EMBL/GenBank/DDBJ databases">
        <authorList>
            <person name="Peterson S.W."/>
        </authorList>
    </citation>
    <scope>NUCLEOTIDE SEQUENCE [LARGE SCALE GENOMIC DNA]</scope>
    <source>
        <strain evidence="10 11">DSM 16080</strain>
    </source>
</reference>
<dbReference type="GO" id="GO:0009424">
    <property type="term" value="C:bacterial-type flagellum hook"/>
    <property type="evidence" value="ECO:0007669"/>
    <property type="project" value="TreeGrafter"/>
</dbReference>
<comment type="function">
    <text evidence="5">A flexible structure which links the flagellar filament to the drive apparatus in the basal body.</text>
</comment>
<dbReference type="RefSeq" id="WP_078717436.1">
    <property type="nucleotide sequence ID" value="NZ_FUYC01000008.1"/>
</dbReference>
<dbReference type="STRING" id="1121449.SAMN02745704_01879"/>
<evidence type="ECO:0000259" key="8">
    <source>
        <dbReference type="Pfam" id="PF07559"/>
    </source>
</evidence>
<keyword evidence="10" id="KW-0282">Flagellum</keyword>
<keyword evidence="4 5" id="KW-0975">Bacterial flagellum</keyword>
<dbReference type="Pfam" id="PF22692">
    <property type="entry name" value="LlgE_F_G_D1"/>
    <property type="match status" value="1"/>
</dbReference>
<dbReference type="InterPro" id="IPR053967">
    <property type="entry name" value="LlgE_F_G-like_D1"/>
</dbReference>
<dbReference type="GO" id="GO:0009425">
    <property type="term" value="C:bacterial-type flagellum basal body"/>
    <property type="evidence" value="ECO:0007669"/>
    <property type="project" value="UniProtKB-SubCell"/>
</dbReference>
<comment type="similarity">
    <text evidence="2 5">Belongs to the flagella basal body rod proteins family.</text>
</comment>
<dbReference type="Proteomes" id="UP000190027">
    <property type="component" value="Unassembled WGS sequence"/>
</dbReference>
<dbReference type="GO" id="GO:0005829">
    <property type="term" value="C:cytosol"/>
    <property type="evidence" value="ECO:0007669"/>
    <property type="project" value="TreeGrafter"/>
</dbReference>
<dbReference type="InterPro" id="IPR019776">
    <property type="entry name" value="Flagellar_basal_body_rod_CS"/>
</dbReference>
<dbReference type="EMBL" id="FUYC01000008">
    <property type="protein sequence ID" value="SKA85528.1"/>
    <property type="molecule type" value="Genomic_DNA"/>
</dbReference>
<dbReference type="InterPro" id="IPR020013">
    <property type="entry name" value="Flagellar_FlgE/F/G"/>
</dbReference>
<dbReference type="NCBIfam" id="TIGR03506">
    <property type="entry name" value="FlgEFG_subfam"/>
    <property type="match status" value="1"/>
</dbReference>
<keyword evidence="10" id="KW-0969">Cilium</keyword>
<dbReference type="PANTHER" id="PTHR30435:SF1">
    <property type="entry name" value="FLAGELLAR HOOK PROTEIN FLGE"/>
    <property type="match status" value="1"/>
</dbReference>
<evidence type="ECO:0000256" key="4">
    <source>
        <dbReference type="ARBA" id="ARBA00023143"/>
    </source>
</evidence>
<evidence type="ECO:0000313" key="10">
    <source>
        <dbReference type="EMBL" id="SKA85528.1"/>
    </source>
</evidence>
<protein>
    <recommendedName>
        <fullName evidence="3 5">Flagellar hook protein FlgE</fullName>
    </recommendedName>
</protein>
<dbReference type="InterPro" id="IPR011491">
    <property type="entry name" value="FlgE_D2"/>
</dbReference>
<dbReference type="AlphaFoldDB" id="A0A1T4X8U2"/>
<accession>A0A1T4X8U2</accession>
<dbReference type="Pfam" id="PF06429">
    <property type="entry name" value="Flg_bbr_C"/>
    <property type="match status" value="1"/>
</dbReference>
<evidence type="ECO:0000259" key="6">
    <source>
        <dbReference type="Pfam" id="PF00460"/>
    </source>
</evidence>
<evidence type="ECO:0000313" key="11">
    <source>
        <dbReference type="Proteomes" id="UP000190027"/>
    </source>
</evidence>
<keyword evidence="10" id="KW-0966">Cell projection</keyword>
<gene>
    <name evidence="10" type="ORF">SAMN02745704_01879</name>
</gene>